<dbReference type="AlphaFoldDB" id="A0A7G3B5D7"/>
<protein>
    <submittedName>
        <fullName evidence="2">Uncharacterized protein</fullName>
    </submittedName>
</protein>
<evidence type="ECO:0000313" key="2">
    <source>
        <dbReference type="EMBL" id="MBC1179784.1"/>
    </source>
</evidence>
<dbReference type="VEuPathDB" id="VectorBase:LLONM1_011169"/>
<reference evidence="2" key="1">
    <citation type="journal article" date="2020" name="BMC">
        <title>Leishmania infection induces a limited differential gene expression in the sand fly midgut.</title>
        <authorList>
            <person name="Coutinho-Abreu I.V."/>
            <person name="Serafim T.D."/>
            <person name="Meneses C."/>
            <person name="Kamhawi S."/>
            <person name="Oliveira F."/>
            <person name="Valenzuela J.G."/>
        </authorList>
    </citation>
    <scope>NUCLEOTIDE SEQUENCE</scope>
    <source>
        <strain evidence="2">Jacobina</strain>
        <tissue evidence="2">Midgut</tissue>
    </source>
</reference>
<feature type="chain" id="PRO_5028840723" evidence="1">
    <location>
        <begin position="17"/>
        <end position="110"/>
    </location>
</feature>
<sequence length="110" mass="12753">MHGAGLTHILFLPNWATIFELYNCEDPTCYLDLARLRGVNYITWEKPEKLQAEDDGRGSGSGGAYAKFTNYSFDVDEFMRLVHKAADHVEQQKEFRDLVKKYLPENHQEL</sequence>
<feature type="signal peptide" evidence="1">
    <location>
        <begin position="1"/>
        <end position="16"/>
    </location>
</feature>
<proteinExistence type="predicted"/>
<keyword evidence="1" id="KW-0732">Signal</keyword>
<accession>A0A7G3B5D7</accession>
<organism evidence="2">
    <name type="scientific">Lutzomyia longipalpis</name>
    <name type="common">Sand fly</name>
    <dbReference type="NCBI Taxonomy" id="7200"/>
    <lineage>
        <taxon>Eukaryota</taxon>
        <taxon>Metazoa</taxon>
        <taxon>Ecdysozoa</taxon>
        <taxon>Arthropoda</taxon>
        <taxon>Hexapoda</taxon>
        <taxon>Insecta</taxon>
        <taxon>Pterygota</taxon>
        <taxon>Neoptera</taxon>
        <taxon>Endopterygota</taxon>
        <taxon>Diptera</taxon>
        <taxon>Nematocera</taxon>
        <taxon>Psychodoidea</taxon>
        <taxon>Psychodidae</taxon>
        <taxon>Lutzomyia</taxon>
        <taxon>Lutzomyia</taxon>
    </lineage>
</organism>
<name>A0A7G3B5D7_LUTLO</name>
<evidence type="ECO:0000256" key="1">
    <source>
        <dbReference type="SAM" id="SignalP"/>
    </source>
</evidence>
<dbReference type="EMBL" id="GITU01011081">
    <property type="protein sequence ID" value="MBC1179784.1"/>
    <property type="molecule type" value="Transcribed_RNA"/>
</dbReference>